<name>A0A432MK44_9BACT</name>
<dbReference type="Gene3D" id="2.60.120.560">
    <property type="entry name" value="Exo-inulinase, domain 1"/>
    <property type="match status" value="1"/>
</dbReference>
<dbReference type="EC" id="3.2.1.26" evidence="2"/>
<evidence type="ECO:0000256" key="1">
    <source>
        <dbReference type="ARBA" id="ARBA00009902"/>
    </source>
</evidence>
<dbReference type="PANTHER" id="PTHR43101:SF1">
    <property type="entry name" value="BETA-FRUCTOSIDASE"/>
    <property type="match status" value="1"/>
</dbReference>
<evidence type="ECO:0000256" key="3">
    <source>
        <dbReference type="ARBA" id="ARBA00022801"/>
    </source>
</evidence>
<dbReference type="InterPro" id="IPR013320">
    <property type="entry name" value="ConA-like_dom_sf"/>
</dbReference>
<reference evidence="9 10" key="1">
    <citation type="submission" date="2018-12" db="EMBL/GenBank/DDBJ databases">
        <authorList>
            <person name="Toschakov S.V."/>
        </authorList>
    </citation>
    <scope>NUCLEOTIDE SEQUENCE [LARGE SCALE GENOMIC DNA]</scope>
    <source>
        <strain evidence="9 10">GM2012</strain>
    </source>
</reference>
<comment type="similarity">
    <text evidence="1 5">Belongs to the glycosyl hydrolase 32 family.</text>
</comment>
<reference evidence="9 10" key="2">
    <citation type="submission" date="2019-01" db="EMBL/GenBank/DDBJ databases">
        <title>Tautonia sociabilis, a novel thermotolerant planctomycete of Isosphaeraceae family, isolated from a 4000 m deep subterranean habitat.</title>
        <authorList>
            <person name="Kovaleva O.L."/>
            <person name="Elcheninov A.G."/>
            <person name="Van Heerden E."/>
            <person name="Toshchakov S.V."/>
            <person name="Novikov A."/>
            <person name="Bonch-Osmolovskaya E.A."/>
            <person name="Kublanov I.V."/>
        </authorList>
    </citation>
    <scope>NUCLEOTIDE SEQUENCE [LARGE SCALE GENOMIC DNA]</scope>
    <source>
        <strain evidence="9 10">GM2012</strain>
    </source>
</reference>
<dbReference type="GO" id="GO:0005975">
    <property type="term" value="P:carbohydrate metabolic process"/>
    <property type="evidence" value="ECO:0007669"/>
    <property type="project" value="InterPro"/>
</dbReference>
<evidence type="ECO:0000259" key="8">
    <source>
        <dbReference type="Pfam" id="PF08244"/>
    </source>
</evidence>
<dbReference type="SMART" id="SM00640">
    <property type="entry name" value="Glyco_32"/>
    <property type="match status" value="1"/>
</dbReference>
<keyword evidence="10" id="KW-1185">Reference proteome</keyword>
<dbReference type="InterPro" id="IPR023296">
    <property type="entry name" value="Glyco_hydro_beta-prop_sf"/>
</dbReference>
<evidence type="ECO:0000259" key="7">
    <source>
        <dbReference type="Pfam" id="PF00251"/>
    </source>
</evidence>
<dbReference type="PANTHER" id="PTHR43101">
    <property type="entry name" value="BETA-FRUCTOSIDASE"/>
    <property type="match status" value="1"/>
</dbReference>
<dbReference type="Gene3D" id="2.115.10.20">
    <property type="entry name" value="Glycosyl hydrolase domain, family 43"/>
    <property type="match status" value="1"/>
</dbReference>
<dbReference type="Proteomes" id="UP000280296">
    <property type="component" value="Unassembled WGS sequence"/>
</dbReference>
<evidence type="ECO:0000256" key="6">
    <source>
        <dbReference type="SAM" id="SignalP"/>
    </source>
</evidence>
<protein>
    <recommendedName>
        <fullName evidence="2">beta-fructofuranosidase</fullName>
        <ecNumber evidence="2">3.2.1.26</ecNumber>
    </recommendedName>
</protein>
<feature type="domain" description="Glycosyl hydrolase family 32 C-terminal" evidence="8">
    <location>
        <begin position="580"/>
        <end position="640"/>
    </location>
</feature>
<evidence type="ECO:0000313" key="9">
    <source>
        <dbReference type="EMBL" id="RUL87771.1"/>
    </source>
</evidence>
<dbReference type="PROSITE" id="PS00609">
    <property type="entry name" value="GLYCOSYL_HYDROL_F32"/>
    <property type="match status" value="1"/>
</dbReference>
<keyword evidence="6" id="KW-0732">Signal</keyword>
<feature type="domain" description="Glycosyl hydrolase family 32 N-terminal" evidence="7">
    <location>
        <begin position="213"/>
        <end position="492"/>
    </location>
</feature>
<dbReference type="Pfam" id="PF08244">
    <property type="entry name" value="Glyco_hydro_32C"/>
    <property type="match status" value="1"/>
</dbReference>
<dbReference type="AlphaFoldDB" id="A0A432MK44"/>
<dbReference type="RefSeq" id="WP_126725267.1">
    <property type="nucleotide sequence ID" value="NZ_RYZH01000017.1"/>
</dbReference>
<dbReference type="InterPro" id="IPR013148">
    <property type="entry name" value="Glyco_hydro_32_N"/>
</dbReference>
<feature type="signal peptide" evidence="6">
    <location>
        <begin position="1"/>
        <end position="24"/>
    </location>
</feature>
<evidence type="ECO:0000313" key="10">
    <source>
        <dbReference type="Proteomes" id="UP000280296"/>
    </source>
</evidence>
<gene>
    <name evidence="9" type="ORF">TsocGM_10435</name>
</gene>
<keyword evidence="4 5" id="KW-0326">Glycosidase</keyword>
<dbReference type="InterPro" id="IPR001362">
    <property type="entry name" value="Glyco_hydro_32"/>
</dbReference>
<dbReference type="SUPFAM" id="SSF49899">
    <property type="entry name" value="Concanavalin A-like lectins/glucanases"/>
    <property type="match status" value="1"/>
</dbReference>
<proteinExistence type="inferred from homology"/>
<evidence type="ECO:0000256" key="4">
    <source>
        <dbReference type="ARBA" id="ARBA00023295"/>
    </source>
</evidence>
<feature type="chain" id="PRO_5019084456" description="beta-fructofuranosidase" evidence="6">
    <location>
        <begin position="25"/>
        <end position="650"/>
    </location>
</feature>
<evidence type="ECO:0000256" key="2">
    <source>
        <dbReference type="ARBA" id="ARBA00012758"/>
    </source>
</evidence>
<keyword evidence="3 5" id="KW-0378">Hydrolase</keyword>
<accession>A0A432MK44</accession>
<dbReference type="SUPFAM" id="SSF75005">
    <property type="entry name" value="Arabinanase/levansucrase/invertase"/>
    <property type="match status" value="1"/>
</dbReference>
<dbReference type="EMBL" id="RYZH01000017">
    <property type="protein sequence ID" value="RUL87771.1"/>
    <property type="molecule type" value="Genomic_DNA"/>
</dbReference>
<dbReference type="InterPro" id="IPR013189">
    <property type="entry name" value="Glyco_hydro_32_C"/>
</dbReference>
<dbReference type="Pfam" id="PF00251">
    <property type="entry name" value="Glyco_hydro_32N"/>
    <property type="match status" value="1"/>
</dbReference>
<comment type="caution">
    <text evidence="9">The sequence shown here is derived from an EMBL/GenBank/DDBJ whole genome shotgun (WGS) entry which is preliminary data.</text>
</comment>
<organism evidence="9 10">
    <name type="scientific">Tautonia sociabilis</name>
    <dbReference type="NCBI Taxonomy" id="2080755"/>
    <lineage>
        <taxon>Bacteria</taxon>
        <taxon>Pseudomonadati</taxon>
        <taxon>Planctomycetota</taxon>
        <taxon>Planctomycetia</taxon>
        <taxon>Isosphaerales</taxon>
        <taxon>Isosphaeraceae</taxon>
        <taxon>Tautonia</taxon>
    </lineage>
</organism>
<sequence length="650" mass="70760">MPRPHRTAPAVLLAALLIAPPTIADEPVVLADFEGPDYGPWTSSGAAFGPGPARGALPGQMSVSGFLGEGLVNSFHRGDGTTGTLSSPEFTIDRDLIWFLIGGGGFEGTTCIELIVDGRVVRSATGPNTEPGGSELLLPRQWDVRDLLGKVARIRIVDEETGGWGHINVDHIVLCDEPPELPDERDELLARAQKAVAEAADRLGADPTRPAFHFRPPAQWMNDPNGTIHVDGSYHLFYQHNPYGDRWGHMHWGHSRSTDLVHWEHLPIALWPSQREGEEHVFSGCSAVNGDGELMLFYTSVGPGRPNEQWAALPTDASRLHWEKHPGNPLLTTRMPDGTTFGNGMRDPFIFRSSGRTFMVVGADSETEAVIPIFEAADRSLSNWEYKGILWRSPKSEMEFPECPNFFPLGGKFVLLNSPYRPVEYRVGTLDLDTLTFSPETEGRIDQSGQFYASNIATAPDGRCILFGWVRGFPEGRGWNGCLALPRELSLGPDNRPRQAPVRELEALRGRRSALDGPIHLSAGEERPIGPPSDRLELRVRLGAPGPGRLGLRLLGEDGQAIAEIVREGRSLTVAGETVPIGHDGPIDLTVFVDRTVLEVFADGGRFAATRVIPFPGGTLRPSAFAEGGEADLLAAEAWELAAIWPDAAE</sequence>
<dbReference type="OrthoDB" id="9759709at2"/>
<dbReference type="GO" id="GO:0004564">
    <property type="term" value="F:beta-fructofuranosidase activity"/>
    <property type="evidence" value="ECO:0007669"/>
    <property type="project" value="UniProtKB-EC"/>
</dbReference>
<dbReference type="CDD" id="cd08996">
    <property type="entry name" value="GH32_FFase"/>
    <property type="match status" value="1"/>
</dbReference>
<dbReference type="InterPro" id="IPR018053">
    <property type="entry name" value="Glyco_hydro_32_AS"/>
</dbReference>
<dbReference type="InterPro" id="IPR051214">
    <property type="entry name" value="GH32_Enzymes"/>
</dbReference>
<evidence type="ECO:0000256" key="5">
    <source>
        <dbReference type="RuleBase" id="RU362110"/>
    </source>
</evidence>